<proteinExistence type="predicted"/>
<reference evidence="2" key="1">
    <citation type="journal article" date="2023" name="G3 (Bethesda)">
        <title>Genome assembly and association tests identify interacting loci associated with vigor, precocity, and sex in interspecific pistachio rootstocks.</title>
        <authorList>
            <person name="Palmer W."/>
            <person name="Jacygrad E."/>
            <person name="Sagayaradj S."/>
            <person name="Cavanaugh K."/>
            <person name="Han R."/>
            <person name="Bertier L."/>
            <person name="Beede B."/>
            <person name="Kafkas S."/>
            <person name="Golino D."/>
            <person name="Preece J."/>
            <person name="Michelmore R."/>
        </authorList>
    </citation>
    <scope>NUCLEOTIDE SEQUENCE [LARGE SCALE GENOMIC DNA]</scope>
</reference>
<dbReference type="EMBL" id="CM047899">
    <property type="protein sequence ID" value="KAJ0102267.1"/>
    <property type="molecule type" value="Genomic_DNA"/>
</dbReference>
<keyword evidence="2" id="KW-1185">Reference proteome</keyword>
<gene>
    <name evidence="1" type="ORF">Patl1_04120</name>
</gene>
<dbReference type="Proteomes" id="UP001164250">
    <property type="component" value="Chromosome 3"/>
</dbReference>
<evidence type="ECO:0000313" key="1">
    <source>
        <dbReference type="EMBL" id="KAJ0102267.1"/>
    </source>
</evidence>
<accession>A0ACC1BTK4</accession>
<sequence length="184" mass="20373">MEGVGSRLGRASARYGPTQAVFNGPVRRWKKKWVHVSSSPSSSSSVSQSNGHSKNSTNNGSPLLLCKWTPLSSNPSDKGGAPPEEPPKRRFRYTPIAVLEERKKVVEEKDEDEMKESETNVFTHWSSSKSNELTVDEALKKETQDSNTSHLDLDLCLKGHGDDHDSASQGKEVLLMKQAFSDLF</sequence>
<name>A0ACC1BTK4_9ROSI</name>
<protein>
    <submittedName>
        <fullName evidence="1">Uncharacterized protein</fullName>
    </submittedName>
</protein>
<organism evidence="1 2">
    <name type="scientific">Pistacia atlantica</name>
    <dbReference type="NCBI Taxonomy" id="434234"/>
    <lineage>
        <taxon>Eukaryota</taxon>
        <taxon>Viridiplantae</taxon>
        <taxon>Streptophyta</taxon>
        <taxon>Embryophyta</taxon>
        <taxon>Tracheophyta</taxon>
        <taxon>Spermatophyta</taxon>
        <taxon>Magnoliopsida</taxon>
        <taxon>eudicotyledons</taxon>
        <taxon>Gunneridae</taxon>
        <taxon>Pentapetalae</taxon>
        <taxon>rosids</taxon>
        <taxon>malvids</taxon>
        <taxon>Sapindales</taxon>
        <taxon>Anacardiaceae</taxon>
        <taxon>Pistacia</taxon>
    </lineage>
</organism>
<evidence type="ECO:0000313" key="2">
    <source>
        <dbReference type="Proteomes" id="UP001164250"/>
    </source>
</evidence>
<comment type="caution">
    <text evidence="1">The sequence shown here is derived from an EMBL/GenBank/DDBJ whole genome shotgun (WGS) entry which is preliminary data.</text>
</comment>